<protein>
    <submittedName>
        <fullName evidence="1">Glycosyl transferase GT17 family protein</fullName>
    </submittedName>
</protein>
<dbReference type="EMBL" id="CP146256">
    <property type="protein sequence ID" value="XAH73503.1"/>
    <property type="molecule type" value="Genomic_DNA"/>
</dbReference>
<evidence type="ECO:0000313" key="1">
    <source>
        <dbReference type="EMBL" id="XAH73503.1"/>
    </source>
</evidence>
<accession>A0ABZ3ETG0</accession>
<dbReference type="Pfam" id="PF04724">
    <property type="entry name" value="Glyco_transf_17"/>
    <property type="match status" value="1"/>
</dbReference>
<dbReference type="RefSeq" id="WP_342757107.1">
    <property type="nucleotide sequence ID" value="NZ_CP146256.1"/>
</dbReference>
<keyword evidence="1" id="KW-0808">Transferase</keyword>
<organism evidence="1 2">
    <name type="scientific">Kineothrix sedimenti</name>
    <dbReference type="NCBI Taxonomy" id="3123317"/>
    <lineage>
        <taxon>Bacteria</taxon>
        <taxon>Bacillati</taxon>
        <taxon>Bacillota</taxon>
        <taxon>Clostridia</taxon>
        <taxon>Lachnospirales</taxon>
        <taxon>Lachnospiraceae</taxon>
        <taxon>Kineothrix</taxon>
    </lineage>
</organism>
<reference evidence="1 2" key="1">
    <citation type="submission" date="2024-02" db="EMBL/GenBank/DDBJ databases">
        <title>Bacterial strain from lacustrine sediment.</title>
        <authorList>
            <person name="Petit C."/>
            <person name="Fadhlaoui K."/>
        </authorList>
    </citation>
    <scope>NUCLEOTIDE SEQUENCE [LARGE SCALE GENOMIC DNA]</scope>
    <source>
        <strain evidence="1 2">IPX-CK</strain>
    </source>
</reference>
<dbReference type="Proteomes" id="UP001451571">
    <property type="component" value="Chromosome"/>
</dbReference>
<sequence length="295" mass="34583">MVIGMVYDSFQFFNELDILLLRMHILNDVVDKFVISESTVTFSGDEKPLFYAENKEMFKEFEHKIIHNVVDDTPMDCDAFTRDHHQKCAVARGLSGCKPEDIVIFSDVDEIPNPETLKTLIPKVEDGKIYMLAQRLFYCYLDMEEVSGRLLSVTGDFDGVEKPMWLGTKVCRYSMLEHYTTEELRNKEQKTIGVRVPDGGWHFSYMGGGKNQSVEERVKYKIKSAAHQEYNNRSTLSKVRKNIKNHEDIFGREAQMVQVKVDETFPAYLRENIDKYRYLLYKEPKWFDVVKEWFS</sequence>
<gene>
    <name evidence="1" type="ORF">V6984_18675</name>
</gene>
<keyword evidence="2" id="KW-1185">Reference proteome</keyword>
<evidence type="ECO:0000313" key="2">
    <source>
        <dbReference type="Proteomes" id="UP001451571"/>
    </source>
</evidence>
<dbReference type="PANTHER" id="PTHR12224">
    <property type="entry name" value="BETA-1,4-MANNOSYL-GLYCOPROTEIN BETA-1,4-N-ACETYLGLUCOSAMINYL-TRANSFERASE"/>
    <property type="match status" value="1"/>
</dbReference>
<dbReference type="InterPro" id="IPR006813">
    <property type="entry name" value="Glyco_trans_17"/>
</dbReference>
<proteinExistence type="predicted"/>
<dbReference type="GO" id="GO:0016740">
    <property type="term" value="F:transferase activity"/>
    <property type="evidence" value="ECO:0007669"/>
    <property type="project" value="UniProtKB-KW"/>
</dbReference>
<dbReference type="PANTHER" id="PTHR12224:SF0">
    <property type="entry name" value="BETA-1,4-MANNOSYL-GLYCOPROTEIN 4-BETA-N-ACETYLGLUCOSAMINYLTRANSFERASE"/>
    <property type="match status" value="1"/>
</dbReference>
<name>A0ABZ3ETG0_9FIRM</name>